<dbReference type="InterPro" id="IPR000421">
    <property type="entry name" value="FA58C"/>
</dbReference>
<accession>A0A437KLS6</accession>
<sequence length="95" mass="11066">MAVNRSKWKIAYADSEEVSVGNYSAEKIFDQQESTFWSTAWTVSKTPHPHQLVVNMDDNVKIKGFRYLPRTDKSTNGNVKSYRFYIKPNLFSIKK</sequence>
<feature type="domain" description="F5/8 type C" evidence="1">
    <location>
        <begin position="1"/>
        <end position="95"/>
    </location>
</feature>
<evidence type="ECO:0000259" key="1">
    <source>
        <dbReference type="PROSITE" id="PS50022"/>
    </source>
</evidence>
<evidence type="ECO:0000313" key="3">
    <source>
        <dbReference type="Proteomes" id="UP000285211"/>
    </source>
</evidence>
<organism evidence="2 3">
    <name type="scientific">Flavobacterium sufflavum</name>
    <dbReference type="NCBI Taxonomy" id="1921138"/>
    <lineage>
        <taxon>Bacteria</taxon>
        <taxon>Pseudomonadati</taxon>
        <taxon>Bacteroidota</taxon>
        <taxon>Flavobacteriia</taxon>
        <taxon>Flavobacteriales</taxon>
        <taxon>Flavobacteriaceae</taxon>
        <taxon>Flavobacterium</taxon>
    </lineage>
</organism>
<proteinExistence type="predicted"/>
<name>A0A437KLS6_9FLAO</name>
<dbReference type="Pfam" id="PF00754">
    <property type="entry name" value="F5_F8_type_C"/>
    <property type="match status" value="1"/>
</dbReference>
<protein>
    <submittedName>
        <fullName evidence="2">Discoidin domain-containing protein</fullName>
    </submittedName>
</protein>
<dbReference type="Gene3D" id="2.60.120.260">
    <property type="entry name" value="Galactose-binding domain-like"/>
    <property type="match status" value="1"/>
</dbReference>
<reference evidence="2 3" key="1">
    <citation type="submission" date="2019-01" db="EMBL/GenBank/DDBJ databases">
        <authorList>
            <person name="Chen W.-M."/>
        </authorList>
    </citation>
    <scope>NUCLEOTIDE SEQUENCE [LARGE SCALE GENOMIC DNA]</scope>
    <source>
        <strain evidence="2 3">BBQ-12</strain>
    </source>
</reference>
<keyword evidence="3" id="KW-1185">Reference proteome</keyword>
<dbReference type="SUPFAM" id="SSF49785">
    <property type="entry name" value="Galactose-binding domain-like"/>
    <property type="match status" value="1"/>
</dbReference>
<dbReference type="PROSITE" id="PS50022">
    <property type="entry name" value="FA58C_3"/>
    <property type="match status" value="1"/>
</dbReference>
<dbReference type="AlphaFoldDB" id="A0A437KLS6"/>
<dbReference type="InterPro" id="IPR008979">
    <property type="entry name" value="Galactose-bd-like_sf"/>
</dbReference>
<evidence type="ECO:0000313" key="2">
    <source>
        <dbReference type="EMBL" id="RVT71779.1"/>
    </source>
</evidence>
<dbReference type="EMBL" id="SACJ01000015">
    <property type="protein sequence ID" value="RVT71779.1"/>
    <property type="molecule type" value="Genomic_DNA"/>
</dbReference>
<gene>
    <name evidence="2" type="ORF">EOD40_16915</name>
</gene>
<comment type="caution">
    <text evidence="2">The sequence shown here is derived from an EMBL/GenBank/DDBJ whole genome shotgun (WGS) entry which is preliminary data.</text>
</comment>
<dbReference type="Proteomes" id="UP000285211">
    <property type="component" value="Unassembled WGS sequence"/>
</dbReference>
<dbReference type="OrthoDB" id="973752at2"/>